<evidence type="ECO:0000313" key="2">
    <source>
        <dbReference type="Proteomes" id="UP000192247"/>
    </source>
</evidence>
<protein>
    <submittedName>
        <fullName evidence="1">Uncharacterized protein</fullName>
    </submittedName>
</protein>
<proteinExistence type="predicted"/>
<dbReference type="EMBL" id="MNPL01003776">
    <property type="protein sequence ID" value="OQR77258.1"/>
    <property type="molecule type" value="Genomic_DNA"/>
</dbReference>
<gene>
    <name evidence="1" type="ORF">BIW11_07223</name>
</gene>
<reference evidence="1 2" key="1">
    <citation type="journal article" date="2017" name="Gigascience">
        <title>Draft genome of the honey bee ectoparasitic mite, Tropilaelaps mercedesae, is shaped by the parasitic life history.</title>
        <authorList>
            <person name="Dong X."/>
            <person name="Armstrong S.D."/>
            <person name="Xia D."/>
            <person name="Makepeace B.L."/>
            <person name="Darby A.C."/>
            <person name="Kadowaki T."/>
        </authorList>
    </citation>
    <scope>NUCLEOTIDE SEQUENCE [LARGE SCALE GENOMIC DNA]</scope>
    <source>
        <strain evidence="1">Wuxi-XJTLU</strain>
    </source>
</reference>
<keyword evidence="2" id="KW-1185">Reference proteome</keyword>
<dbReference type="Proteomes" id="UP000192247">
    <property type="component" value="Unassembled WGS sequence"/>
</dbReference>
<evidence type="ECO:0000313" key="1">
    <source>
        <dbReference type="EMBL" id="OQR77258.1"/>
    </source>
</evidence>
<name>A0A1V9XV66_9ACAR</name>
<dbReference type="InParanoid" id="A0A1V9XV66"/>
<organism evidence="1 2">
    <name type="scientific">Tropilaelaps mercedesae</name>
    <dbReference type="NCBI Taxonomy" id="418985"/>
    <lineage>
        <taxon>Eukaryota</taxon>
        <taxon>Metazoa</taxon>
        <taxon>Ecdysozoa</taxon>
        <taxon>Arthropoda</taxon>
        <taxon>Chelicerata</taxon>
        <taxon>Arachnida</taxon>
        <taxon>Acari</taxon>
        <taxon>Parasitiformes</taxon>
        <taxon>Mesostigmata</taxon>
        <taxon>Gamasina</taxon>
        <taxon>Dermanyssoidea</taxon>
        <taxon>Laelapidae</taxon>
        <taxon>Tropilaelaps</taxon>
    </lineage>
</organism>
<accession>A0A1V9XV66</accession>
<comment type="caution">
    <text evidence="1">The sequence shown here is derived from an EMBL/GenBank/DDBJ whole genome shotgun (WGS) entry which is preliminary data.</text>
</comment>
<sequence length="12" mass="1275">MSRLSLTSGAPR</sequence>